<dbReference type="Pfam" id="PF03995">
    <property type="entry name" value="Inhibitor_I36"/>
    <property type="match status" value="1"/>
</dbReference>
<sequence>MGSENKSTMKRRLVSGASMAGVAFVAMMGLSAGSAQAETTDVEVKAGTCASGYVCGWEDDGYGGDKWMSWNPSGVGANYEIDGWDGDNEITSIINNSGHGIKFYDQDGQAGNTLCVGNGVRINNLQDYAWNDRAESAKAVSRC</sequence>
<evidence type="ECO:0000256" key="1">
    <source>
        <dbReference type="SAM" id="SignalP"/>
    </source>
</evidence>
<accession>A0ABS3U9E9</accession>
<feature type="signal peptide" evidence="1">
    <location>
        <begin position="1"/>
        <end position="37"/>
    </location>
</feature>
<keyword evidence="1" id="KW-0732">Signal</keyword>
<proteinExistence type="predicted"/>
<gene>
    <name evidence="2" type="ORF">J5V16_21505</name>
</gene>
<dbReference type="EMBL" id="JAGFNP010000015">
    <property type="protein sequence ID" value="MBO3735411.1"/>
    <property type="molecule type" value="Genomic_DNA"/>
</dbReference>
<name>A0ABS3U9E9_9ACTN</name>
<feature type="chain" id="PRO_5046778038" evidence="1">
    <location>
        <begin position="38"/>
        <end position="143"/>
    </location>
</feature>
<organism evidence="2 3">
    <name type="scientific">Glycomyces niveus</name>
    <dbReference type="NCBI Taxonomy" id="2820287"/>
    <lineage>
        <taxon>Bacteria</taxon>
        <taxon>Bacillati</taxon>
        <taxon>Actinomycetota</taxon>
        <taxon>Actinomycetes</taxon>
        <taxon>Glycomycetales</taxon>
        <taxon>Glycomycetaceae</taxon>
        <taxon>Glycomyces</taxon>
    </lineage>
</organism>
<protein>
    <submittedName>
        <fullName evidence="2">Peptidase inhibitor family I36 protein</fullName>
    </submittedName>
</protein>
<reference evidence="2 3" key="1">
    <citation type="submission" date="2021-03" db="EMBL/GenBank/DDBJ databases">
        <title>Glycomyces sp. nov., a novel actinomycete isolated from soil.</title>
        <authorList>
            <person name="Yang X."/>
            <person name="Xu X."/>
        </authorList>
    </citation>
    <scope>NUCLEOTIDE SEQUENCE [LARGE SCALE GENOMIC DNA]</scope>
    <source>
        <strain evidence="2 3">NEAU-S30</strain>
    </source>
</reference>
<evidence type="ECO:0000313" key="2">
    <source>
        <dbReference type="EMBL" id="MBO3735411.1"/>
    </source>
</evidence>
<dbReference type="RefSeq" id="WP_208499038.1">
    <property type="nucleotide sequence ID" value="NZ_JAGFNP010000015.1"/>
</dbReference>
<evidence type="ECO:0000313" key="3">
    <source>
        <dbReference type="Proteomes" id="UP000681341"/>
    </source>
</evidence>
<dbReference type="Proteomes" id="UP000681341">
    <property type="component" value="Unassembled WGS sequence"/>
</dbReference>
<comment type="caution">
    <text evidence="2">The sequence shown here is derived from an EMBL/GenBank/DDBJ whole genome shotgun (WGS) entry which is preliminary data.</text>
</comment>
<dbReference type="Gene3D" id="2.60.20.10">
    <property type="entry name" value="Crystallins"/>
    <property type="match status" value="1"/>
</dbReference>
<keyword evidence="3" id="KW-1185">Reference proteome</keyword>